<dbReference type="RefSeq" id="WP_109828361.1">
    <property type="nucleotide sequence ID" value="NZ_CP029494.1"/>
</dbReference>
<dbReference type="InterPro" id="IPR057326">
    <property type="entry name" value="KR_dom"/>
</dbReference>
<gene>
    <name evidence="4" type="ORF">DKM44_11300</name>
</gene>
<evidence type="ECO:0000256" key="2">
    <source>
        <dbReference type="SAM" id="Phobius"/>
    </source>
</evidence>
<evidence type="ECO:0000256" key="1">
    <source>
        <dbReference type="ARBA" id="ARBA00007430"/>
    </source>
</evidence>
<dbReference type="AlphaFoldDB" id="A0A2Z3JHH1"/>
<dbReference type="PANTHER" id="PTHR43318">
    <property type="entry name" value="UDP-N-ACETYLGLUCOSAMINE 4,6-DEHYDRATASE"/>
    <property type="match status" value="1"/>
</dbReference>
<keyword evidence="5" id="KW-1185">Reference proteome</keyword>
<reference evidence="4 5" key="1">
    <citation type="submission" date="2018-05" db="EMBL/GenBank/DDBJ databases">
        <title>Complete Genome Sequence of Deinococcus sp. strain 17bor-2.</title>
        <authorList>
            <person name="Srinivasan S."/>
        </authorList>
    </citation>
    <scope>NUCLEOTIDE SEQUENCE [LARGE SCALE GENOMIC DNA]</scope>
    <source>
        <strain evidence="4 5">17bor-2</strain>
    </source>
</reference>
<feature type="domain" description="Ketoreductase" evidence="3">
    <location>
        <begin position="279"/>
        <end position="423"/>
    </location>
</feature>
<keyword evidence="2" id="KW-1133">Transmembrane helix</keyword>
<dbReference type="InterPro" id="IPR003869">
    <property type="entry name" value="Polysac_CapD-like"/>
</dbReference>
<protein>
    <submittedName>
        <fullName evidence="4">Polysaccharide biosynthesis protein</fullName>
    </submittedName>
</protein>
<comment type="similarity">
    <text evidence="1">Belongs to the polysaccharide synthase family.</text>
</comment>
<dbReference type="PANTHER" id="PTHR43318:SF1">
    <property type="entry name" value="POLYSACCHARIDE BIOSYNTHESIS PROTEIN EPSC-RELATED"/>
    <property type="match status" value="1"/>
</dbReference>
<keyword evidence="2" id="KW-0812">Transmembrane</keyword>
<dbReference type="Pfam" id="PF13727">
    <property type="entry name" value="CoA_binding_3"/>
    <property type="match status" value="1"/>
</dbReference>
<evidence type="ECO:0000313" key="4">
    <source>
        <dbReference type="EMBL" id="AWN24637.1"/>
    </source>
</evidence>
<dbReference type="Gene3D" id="3.40.50.720">
    <property type="entry name" value="NAD(P)-binding Rossmann-like Domain"/>
    <property type="match status" value="2"/>
</dbReference>
<accession>A0A2Z3JHH1</accession>
<sequence>MQNRIFKFAVDLSIWGLAAPLAFMLRLSGERASDYFDAILIYSMASLLIKAAVLWMTKPYLRIWHRISLIDLQHLARAVAVGGLLMVALSVFLPVSPGIPRSVPVISTSLAIIGMVGVRVLVRSYFEVARTRRGEMIKKRTLIVGAGEAGSMLAREMINNPAAGFVPVGFLDDSSVKRGRLLLGMKIYGPVTELPEVAGKLGVDEVIIAMPSVSGVLVRQLTTMARAAGLPYRILPSLGEILQGQDALFQLRDVNVEDLLRRAPARLDLESIASYIEDKTVLVTGAGGSIGSEIVRQVVRFHPRRLILLGRGENSIFSIQQELRMNWPEVQTVAVIADVRSRERLQHVFAQHRPNVVYHAAAHKHVPLMEEQPGEAVLNNVFGTRNIAEFCLEFGVERFVNISTDKAVNPTSVMGSTKRLAEMVVSVAAQRAKPDQAFMSVRFGNVLGSRGSVVPTFLAQIRAGGPVTVTHPEMVRFFMTIPEAARLVLQAGGLASNNNVYVLDMGQPVKIVDLARDVVQLSGAKDVEIVFTGMRPGEKLYEELLTAGEHIGRTSHQEILVAALNQPQAESFNGQLALLQQQAQDGDGEGVRHTIRRLLPESTVKIASELKH</sequence>
<dbReference type="SUPFAM" id="SSF51735">
    <property type="entry name" value="NAD(P)-binding Rossmann-fold domains"/>
    <property type="match status" value="2"/>
</dbReference>
<evidence type="ECO:0000313" key="5">
    <source>
        <dbReference type="Proteomes" id="UP000245368"/>
    </source>
</evidence>
<feature type="transmembrane region" description="Helical" evidence="2">
    <location>
        <begin position="75"/>
        <end position="93"/>
    </location>
</feature>
<name>A0A2Z3JHH1_9DEIO</name>
<dbReference type="Pfam" id="PF02719">
    <property type="entry name" value="Polysacc_synt_2"/>
    <property type="match status" value="1"/>
</dbReference>
<feature type="transmembrane region" description="Helical" evidence="2">
    <location>
        <begin position="35"/>
        <end position="55"/>
    </location>
</feature>
<dbReference type="InterPro" id="IPR036291">
    <property type="entry name" value="NAD(P)-bd_dom_sf"/>
</dbReference>
<dbReference type="InterPro" id="IPR051203">
    <property type="entry name" value="Polysaccharide_Synthase-Rel"/>
</dbReference>
<proteinExistence type="inferred from homology"/>
<dbReference type="KEGG" id="dez:DKM44_11300"/>
<evidence type="ECO:0000259" key="3">
    <source>
        <dbReference type="SMART" id="SM00822"/>
    </source>
</evidence>
<feature type="transmembrane region" description="Helical" evidence="2">
    <location>
        <begin position="12"/>
        <end position="29"/>
    </location>
</feature>
<dbReference type="OrthoDB" id="9803111at2"/>
<dbReference type="EMBL" id="CP029494">
    <property type="protein sequence ID" value="AWN24637.1"/>
    <property type="molecule type" value="Genomic_DNA"/>
</dbReference>
<dbReference type="CDD" id="cd05237">
    <property type="entry name" value="UDP_invert_4-6DH_SDR_e"/>
    <property type="match status" value="1"/>
</dbReference>
<organism evidence="4 5">
    <name type="scientific">Deinococcus irradiatisoli</name>
    <dbReference type="NCBI Taxonomy" id="2202254"/>
    <lineage>
        <taxon>Bacteria</taxon>
        <taxon>Thermotogati</taxon>
        <taxon>Deinococcota</taxon>
        <taxon>Deinococci</taxon>
        <taxon>Deinococcales</taxon>
        <taxon>Deinococcaceae</taxon>
        <taxon>Deinococcus</taxon>
    </lineage>
</organism>
<dbReference type="Proteomes" id="UP000245368">
    <property type="component" value="Chromosome"/>
</dbReference>
<dbReference type="SMART" id="SM00822">
    <property type="entry name" value="PKS_KR"/>
    <property type="match status" value="1"/>
</dbReference>
<keyword evidence="2" id="KW-0472">Membrane</keyword>